<accession>A0A1F4V1V9</accession>
<dbReference type="EMBL" id="MEVH01000030">
    <property type="protein sequence ID" value="OGC51142.1"/>
    <property type="molecule type" value="Genomic_DNA"/>
</dbReference>
<feature type="transmembrane region" description="Helical" evidence="1">
    <location>
        <begin position="15"/>
        <end position="36"/>
    </location>
</feature>
<keyword evidence="1" id="KW-0812">Transmembrane</keyword>
<dbReference type="STRING" id="1802624.A2982_03070"/>
<feature type="transmembrane region" description="Helical" evidence="1">
    <location>
        <begin position="77"/>
        <end position="100"/>
    </location>
</feature>
<name>A0A1F4V1V9_UNCKA</name>
<keyword evidence="1" id="KW-1133">Transmembrane helix</keyword>
<evidence type="ECO:0000313" key="2">
    <source>
        <dbReference type="EMBL" id="OGC51142.1"/>
    </source>
</evidence>
<evidence type="ECO:0008006" key="4">
    <source>
        <dbReference type="Google" id="ProtNLM"/>
    </source>
</evidence>
<keyword evidence="1" id="KW-0472">Membrane</keyword>
<protein>
    <recommendedName>
        <fullName evidence="4">VIT family protein</fullName>
    </recommendedName>
</protein>
<dbReference type="Proteomes" id="UP000178771">
    <property type="component" value="Unassembled WGS sequence"/>
</dbReference>
<evidence type="ECO:0000313" key="3">
    <source>
        <dbReference type="Proteomes" id="UP000178771"/>
    </source>
</evidence>
<proteinExistence type="predicted"/>
<evidence type="ECO:0000256" key="1">
    <source>
        <dbReference type="SAM" id="Phobius"/>
    </source>
</evidence>
<dbReference type="AlphaFoldDB" id="A0A1F4V1V9"/>
<organism evidence="2 3">
    <name type="scientific">candidate division WWE3 bacterium RIFCSPLOWO2_01_FULL_39_13</name>
    <dbReference type="NCBI Taxonomy" id="1802624"/>
    <lineage>
        <taxon>Bacteria</taxon>
        <taxon>Katanobacteria</taxon>
    </lineage>
</organism>
<sequence length="123" mass="12868">MHIPKKFFSKASEGGFGFGLTSGVITTLGLIVGLSSGTDSKIAVVGGILTIAVADSFSDALGMHVSQESEDASSKSIWQSTISTLFSKLVFALTFLVPVLLLNLETAVWVSILWGLSVLGLFS</sequence>
<comment type="caution">
    <text evidence="2">The sequence shown here is derived from an EMBL/GenBank/DDBJ whole genome shotgun (WGS) entry which is preliminary data.</text>
</comment>
<gene>
    <name evidence="2" type="ORF">A2982_03070</name>
</gene>
<reference evidence="2 3" key="1">
    <citation type="journal article" date="2016" name="Nat. Commun.">
        <title>Thousands of microbial genomes shed light on interconnected biogeochemical processes in an aquifer system.</title>
        <authorList>
            <person name="Anantharaman K."/>
            <person name="Brown C.T."/>
            <person name="Hug L.A."/>
            <person name="Sharon I."/>
            <person name="Castelle C.J."/>
            <person name="Probst A.J."/>
            <person name="Thomas B.C."/>
            <person name="Singh A."/>
            <person name="Wilkins M.J."/>
            <person name="Karaoz U."/>
            <person name="Brodie E.L."/>
            <person name="Williams K.H."/>
            <person name="Hubbard S.S."/>
            <person name="Banfield J.F."/>
        </authorList>
    </citation>
    <scope>NUCLEOTIDE SEQUENCE [LARGE SCALE GENOMIC DNA]</scope>
</reference>